<proteinExistence type="predicted"/>
<organism evidence="1 2">
    <name type="scientific">Romanomermis culicivorax</name>
    <name type="common">Nematode worm</name>
    <dbReference type="NCBI Taxonomy" id="13658"/>
    <lineage>
        <taxon>Eukaryota</taxon>
        <taxon>Metazoa</taxon>
        <taxon>Ecdysozoa</taxon>
        <taxon>Nematoda</taxon>
        <taxon>Enoplea</taxon>
        <taxon>Dorylaimia</taxon>
        <taxon>Mermithida</taxon>
        <taxon>Mermithoidea</taxon>
        <taxon>Mermithidae</taxon>
        <taxon>Romanomermis</taxon>
    </lineage>
</organism>
<dbReference type="AlphaFoldDB" id="A0A915HV09"/>
<evidence type="ECO:0000313" key="1">
    <source>
        <dbReference type="Proteomes" id="UP000887565"/>
    </source>
</evidence>
<accession>A0A915HV09</accession>
<keyword evidence="1" id="KW-1185">Reference proteome</keyword>
<protein>
    <submittedName>
        <fullName evidence="2">Uncharacterized protein</fullName>
    </submittedName>
</protein>
<name>A0A915HV09_ROMCU</name>
<evidence type="ECO:0000313" key="2">
    <source>
        <dbReference type="WBParaSite" id="nRc.2.0.1.t05381-RA"/>
    </source>
</evidence>
<dbReference type="WBParaSite" id="nRc.2.0.1.t05381-RA">
    <property type="protein sequence ID" value="nRc.2.0.1.t05381-RA"/>
    <property type="gene ID" value="nRc.2.0.1.g05381"/>
</dbReference>
<sequence length="110" mass="12739">MLNKTDGAYQWDNIRRSEGGSHSLQTQRARDLMTRAGLQNHTGPGGIQELEIIQRTLHEYKIKVFSKDVYGAIIYEGNVDSEKVIHLYHHKCHYTTFVLQDELIKYCDSD</sequence>
<reference evidence="2" key="1">
    <citation type="submission" date="2022-11" db="UniProtKB">
        <authorList>
            <consortium name="WormBaseParasite"/>
        </authorList>
    </citation>
    <scope>IDENTIFICATION</scope>
</reference>
<dbReference type="Proteomes" id="UP000887565">
    <property type="component" value="Unplaced"/>
</dbReference>